<dbReference type="InterPro" id="IPR002126">
    <property type="entry name" value="Cadherin-like_dom"/>
</dbReference>
<evidence type="ECO:0000256" key="1">
    <source>
        <dbReference type="ARBA" id="ARBA00004251"/>
    </source>
</evidence>
<dbReference type="Pfam" id="PF00028">
    <property type="entry name" value="Cadherin"/>
    <property type="match status" value="1"/>
</dbReference>
<dbReference type="SMART" id="SM00112">
    <property type="entry name" value="CA"/>
    <property type="match status" value="1"/>
</dbReference>
<proteinExistence type="predicted"/>
<feature type="non-terminal residue" evidence="10">
    <location>
        <position position="95"/>
    </location>
</feature>
<evidence type="ECO:0000256" key="4">
    <source>
        <dbReference type="ARBA" id="ARBA00022729"/>
    </source>
</evidence>
<dbReference type="CDD" id="cd11304">
    <property type="entry name" value="Cadherin_repeat"/>
    <property type="match status" value="1"/>
</dbReference>
<keyword evidence="4" id="KW-0732">Signal</keyword>
<dbReference type="PROSITE" id="PS50268">
    <property type="entry name" value="CADHERIN_2"/>
    <property type="match status" value="1"/>
</dbReference>
<keyword evidence="3" id="KW-0812">Transmembrane</keyword>
<dbReference type="PANTHER" id="PTHR24028:SF236">
    <property type="entry name" value="PROTOCADHERIN GAMMA-C3"/>
    <property type="match status" value="1"/>
</dbReference>
<feature type="domain" description="Cadherin" evidence="9">
    <location>
        <begin position="2"/>
        <end position="95"/>
    </location>
</feature>
<evidence type="ECO:0000313" key="11">
    <source>
        <dbReference type="Proteomes" id="UP000818537"/>
    </source>
</evidence>
<keyword evidence="5" id="KW-1133">Transmembrane helix</keyword>
<evidence type="ECO:0000256" key="6">
    <source>
        <dbReference type="ARBA" id="ARBA00023136"/>
    </source>
</evidence>
<dbReference type="Proteomes" id="UP000818537">
    <property type="component" value="Unassembled WGS sequence"/>
</dbReference>
<evidence type="ECO:0000256" key="2">
    <source>
        <dbReference type="ARBA" id="ARBA00022475"/>
    </source>
</evidence>
<name>A0A8S9EM66_EUDMI</name>
<evidence type="ECO:0000256" key="3">
    <source>
        <dbReference type="ARBA" id="ARBA00022692"/>
    </source>
</evidence>
<dbReference type="AlphaFoldDB" id="A0A8S9EM66"/>
<sequence>STLTEAAPPNTVVALFNVRDRDSGDNGRTSCELPGEQPFSITPLAADAYALVTSEALDREEVPEYNVTVRARDEGSPALSASKTLLVRLLDVNDN</sequence>
<dbReference type="InterPro" id="IPR015919">
    <property type="entry name" value="Cadherin-like_sf"/>
</dbReference>
<gene>
    <name evidence="10" type="primary">PCDHGB7</name>
    <name evidence="10" type="ORF">FQV18_0016347</name>
</gene>
<dbReference type="GO" id="GO:0005509">
    <property type="term" value="F:calcium ion binding"/>
    <property type="evidence" value="ECO:0007669"/>
    <property type="project" value="UniProtKB-UniRule"/>
</dbReference>
<reference evidence="10" key="1">
    <citation type="journal article" date="2019" name="Gigascience">
        <title>High-coverage genomes to elucidate the evolution of penguins.</title>
        <authorList>
            <person name="Pan H."/>
            <person name="Cole T.L."/>
            <person name="Bi X."/>
            <person name="Fang M."/>
            <person name="Zhou C."/>
            <person name="Yang Z."/>
            <person name="Ksepka D.T."/>
            <person name="Hart T."/>
            <person name="Bouzat J.L."/>
            <person name="Argilla L.S."/>
            <person name="Bertelsen M.F."/>
            <person name="Boersma P.D."/>
            <person name="Bost C.A."/>
            <person name="Cherel Y."/>
            <person name="Dann P."/>
            <person name="Fiddaman S.R."/>
            <person name="Howard P."/>
            <person name="Labuschagne K."/>
            <person name="Mattern T."/>
            <person name="Miller G."/>
            <person name="Parker P."/>
            <person name="Phillips R.A."/>
            <person name="Quillfeldt P."/>
            <person name="Ryan P.G."/>
            <person name="Taylor H."/>
            <person name="Thompson D.R."/>
            <person name="Young M.J."/>
            <person name="Ellegaard M.R."/>
            <person name="Gilbert M.T.P."/>
            <person name="Sinding M.S."/>
            <person name="Pacheco G."/>
            <person name="Shepherd L.D."/>
            <person name="Tennyson A.J.D."/>
            <person name="Grosser S."/>
            <person name="Kay E."/>
            <person name="Nupen L.J."/>
            <person name="Ellenberg U."/>
            <person name="Houston D.M."/>
            <person name="Reeve A.H."/>
            <person name="Johnson K."/>
            <person name="Masello J.F."/>
            <person name="Stracke T."/>
            <person name="McKinlay B."/>
            <person name="Borboroglu P.G."/>
            <person name="Zhang D.X."/>
            <person name="Zhang G."/>
        </authorList>
    </citation>
    <scope>NUCLEOTIDE SEQUENCE</scope>
    <source>
        <strain evidence="10">10/9/18-1</strain>
    </source>
</reference>
<feature type="non-terminal residue" evidence="10">
    <location>
        <position position="1"/>
    </location>
</feature>
<dbReference type="PANTHER" id="PTHR24028">
    <property type="entry name" value="CADHERIN-87A"/>
    <property type="match status" value="1"/>
</dbReference>
<keyword evidence="6" id="KW-0472">Membrane</keyword>
<comment type="caution">
    <text evidence="10">The sequence shown here is derived from an EMBL/GenBank/DDBJ whole genome shotgun (WGS) entry which is preliminary data.</text>
</comment>
<evidence type="ECO:0000259" key="9">
    <source>
        <dbReference type="PROSITE" id="PS50268"/>
    </source>
</evidence>
<evidence type="ECO:0000256" key="8">
    <source>
        <dbReference type="PROSITE-ProRule" id="PRU00043"/>
    </source>
</evidence>
<organism evidence="10 11">
    <name type="scientific">Eudyptula minor novaehollandiae</name>
    <name type="common">Australian little penguin</name>
    <dbReference type="NCBI Taxonomy" id="2052820"/>
    <lineage>
        <taxon>Eukaryota</taxon>
        <taxon>Metazoa</taxon>
        <taxon>Chordata</taxon>
        <taxon>Craniata</taxon>
        <taxon>Vertebrata</taxon>
        <taxon>Euteleostomi</taxon>
        <taxon>Archelosauria</taxon>
        <taxon>Archosauria</taxon>
        <taxon>Dinosauria</taxon>
        <taxon>Saurischia</taxon>
        <taxon>Theropoda</taxon>
        <taxon>Coelurosauria</taxon>
        <taxon>Aves</taxon>
        <taxon>Neognathae</taxon>
        <taxon>Neoaves</taxon>
        <taxon>Aequornithes</taxon>
        <taxon>Sphenisciformes</taxon>
        <taxon>Spheniscidae</taxon>
        <taxon>Eudyptula</taxon>
    </lineage>
</organism>
<comment type="subcellular location">
    <subcellularLocation>
        <location evidence="1">Cell membrane</location>
        <topology evidence="1">Single-pass type I membrane protein</topology>
    </subcellularLocation>
</comment>
<dbReference type="EMBL" id="VULB01008578">
    <property type="protein sequence ID" value="KAF1486028.1"/>
    <property type="molecule type" value="Genomic_DNA"/>
</dbReference>
<evidence type="ECO:0000313" key="10">
    <source>
        <dbReference type="EMBL" id="KAF1486028.1"/>
    </source>
</evidence>
<evidence type="ECO:0000256" key="5">
    <source>
        <dbReference type="ARBA" id="ARBA00022989"/>
    </source>
</evidence>
<keyword evidence="2" id="KW-1003">Cell membrane</keyword>
<dbReference type="Gene3D" id="2.60.40.60">
    <property type="entry name" value="Cadherins"/>
    <property type="match status" value="1"/>
</dbReference>
<dbReference type="FunFam" id="2.60.40.60:FF:000003">
    <property type="entry name" value="Protocadherin alpha 2"/>
    <property type="match status" value="1"/>
</dbReference>
<dbReference type="GO" id="GO:0005886">
    <property type="term" value="C:plasma membrane"/>
    <property type="evidence" value="ECO:0007669"/>
    <property type="project" value="UniProtKB-SubCell"/>
</dbReference>
<keyword evidence="7" id="KW-0325">Glycoprotein</keyword>
<dbReference type="GO" id="GO:0007156">
    <property type="term" value="P:homophilic cell adhesion via plasma membrane adhesion molecules"/>
    <property type="evidence" value="ECO:0007669"/>
    <property type="project" value="InterPro"/>
</dbReference>
<dbReference type="InterPro" id="IPR050174">
    <property type="entry name" value="Protocadherin/Cadherin-CA"/>
</dbReference>
<accession>A0A8S9EM66</accession>
<protein>
    <submittedName>
        <fullName evidence="10">Protocadherin gamma-B7</fullName>
    </submittedName>
</protein>
<keyword evidence="8" id="KW-0106">Calcium</keyword>
<dbReference type="SUPFAM" id="SSF49313">
    <property type="entry name" value="Cadherin-like"/>
    <property type="match status" value="1"/>
</dbReference>
<evidence type="ECO:0000256" key="7">
    <source>
        <dbReference type="ARBA" id="ARBA00023180"/>
    </source>
</evidence>
<dbReference type="PRINTS" id="PR00205">
    <property type="entry name" value="CADHERIN"/>
</dbReference>